<dbReference type="InterPro" id="IPR050282">
    <property type="entry name" value="Cycloisomerase_2"/>
</dbReference>
<dbReference type="Gene3D" id="2.130.10.10">
    <property type="entry name" value="YVTN repeat-like/Quinoprotein amine dehydrogenase"/>
    <property type="match status" value="1"/>
</dbReference>
<dbReference type="InterPro" id="IPR011048">
    <property type="entry name" value="Haem_d1_sf"/>
</dbReference>
<accession>A0A934RXE8</accession>
<organism evidence="5 6">
    <name type="scientific">Pelagicoccus mobilis</name>
    <dbReference type="NCBI Taxonomy" id="415221"/>
    <lineage>
        <taxon>Bacteria</taxon>
        <taxon>Pseudomonadati</taxon>
        <taxon>Verrucomicrobiota</taxon>
        <taxon>Opitutia</taxon>
        <taxon>Puniceicoccales</taxon>
        <taxon>Pelagicoccaceae</taxon>
        <taxon>Pelagicoccus</taxon>
    </lineage>
</organism>
<proteinExistence type="inferred from homology"/>
<evidence type="ECO:0000313" key="6">
    <source>
        <dbReference type="Proteomes" id="UP000617628"/>
    </source>
</evidence>
<dbReference type="RefSeq" id="WP_200354787.1">
    <property type="nucleotide sequence ID" value="NZ_JAENIL010000010.1"/>
</dbReference>
<evidence type="ECO:0000256" key="1">
    <source>
        <dbReference type="ARBA" id="ARBA00005564"/>
    </source>
</evidence>
<keyword evidence="2" id="KW-0313">Glucose metabolism</keyword>
<dbReference type="SUPFAM" id="SSF51004">
    <property type="entry name" value="C-terminal (heme d1) domain of cytochrome cd1-nitrite reductase"/>
    <property type="match status" value="1"/>
</dbReference>
<dbReference type="GO" id="GO:0006006">
    <property type="term" value="P:glucose metabolic process"/>
    <property type="evidence" value="ECO:0007669"/>
    <property type="project" value="UniProtKB-KW"/>
</dbReference>
<dbReference type="Pfam" id="PF10282">
    <property type="entry name" value="Lactonase"/>
    <property type="match status" value="1"/>
</dbReference>
<dbReference type="EMBL" id="JAENIL010000010">
    <property type="protein sequence ID" value="MBK1876571.1"/>
    <property type="molecule type" value="Genomic_DNA"/>
</dbReference>
<evidence type="ECO:0000256" key="3">
    <source>
        <dbReference type="SAM" id="MobiDB-lite"/>
    </source>
</evidence>
<dbReference type="Proteomes" id="UP000617628">
    <property type="component" value="Unassembled WGS sequence"/>
</dbReference>
<dbReference type="AlphaFoldDB" id="A0A934RXE8"/>
<dbReference type="PANTHER" id="PTHR30344:SF1">
    <property type="entry name" value="6-PHOSPHOGLUCONOLACTONASE"/>
    <property type="match status" value="1"/>
</dbReference>
<feature type="chain" id="PRO_5038035792" evidence="4">
    <location>
        <begin position="23"/>
        <end position="366"/>
    </location>
</feature>
<comment type="caution">
    <text evidence="5">The sequence shown here is derived from an EMBL/GenBank/DDBJ whole genome shotgun (WGS) entry which is preliminary data.</text>
</comment>
<sequence>MNTLKKSLLFVACSLGLSCVSAETIWIAAEGGVYRSELNEKTGALSEPKLSCEFPSGSFLAIHPELDVMYATYRTREQSGYMSLVPTGDGKGLEQQSLQLLAKKEGSPSHLMVSDNGKWLAGAHWGGKTNFVFQLEKDGSVSEKRRGLPQEGSGPGNSQNQSRPHWICFANDDSFIHSVDLGSDEIWTYSMNGSLDSIELSHKVKFPLGTGPRHMAFHPSFEYAYVTGELNLYVNSLHYDRATGRFSPIQFIPTVESPEVRTTLSEIQVHPNGKFVYAGVRGSDLIAAYSIDQSTGELTMVEGQETQAHWPRNFTVSDSGNWLIVGGQNSNEIRVFSIDLESGALELTDSRIELKNPVCIRAWGRL</sequence>
<dbReference type="PROSITE" id="PS51257">
    <property type="entry name" value="PROKAR_LIPOPROTEIN"/>
    <property type="match status" value="1"/>
</dbReference>
<dbReference type="InterPro" id="IPR015943">
    <property type="entry name" value="WD40/YVTN_repeat-like_dom_sf"/>
</dbReference>
<dbReference type="GO" id="GO:0017057">
    <property type="term" value="F:6-phosphogluconolactonase activity"/>
    <property type="evidence" value="ECO:0007669"/>
    <property type="project" value="TreeGrafter"/>
</dbReference>
<protein>
    <submittedName>
        <fullName evidence="5">Lactonase family protein</fullName>
    </submittedName>
</protein>
<comment type="similarity">
    <text evidence="1">Belongs to the cycloisomerase 2 family.</text>
</comment>
<evidence type="ECO:0000313" key="5">
    <source>
        <dbReference type="EMBL" id="MBK1876571.1"/>
    </source>
</evidence>
<keyword evidence="2" id="KW-0119">Carbohydrate metabolism</keyword>
<feature type="signal peptide" evidence="4">
    <location>
        <begin position="1"/>
        <end position="22"/>
    </location>
</feature>
<evidence type="ECO:0000256" key="4">
    <source>
        <dbReference type="SAM" id="SignalP"/>
    </source>
</evidence>
<gene>
    <name evidence="5" type="ORF">JIN87_06810</name>
</gene>
<keyword evidence="6" id="KW-1185">Reference proteome</keyword>
<feature type="region of interest" description="Disordered" evidence="3">
    <location>
        <begin position="142"/>
        <end position="163"/>
    </location>
</feature>
<keyword evidence="4" id="KW-0732">Signal</keyword>
<dbReference type="PANTHER" id="PTHR30344">
    <property type="entry name" value="6-PHOSPHOGLUCONOLACTONASE-RELATED"/>
    <property type="match status" value="1"/>
</dbReference>
<evidence type="ECO:0000256" key="2">
    <source>
        <dbReference type="ARBA" id="ARBA00022526"/>
    </source>
</evidence>
<dbReference type="InterPro" id="IPR019405">
    <property type="entry name" value="Lactonase_7-beta_prop"/>
</dbReference>
<name>A0A934RXE8_9BACT</name>
<reference evidence="5" key="1">
    <citation type="submission" date="2021-01" db="EMBL/GenBank/DDBJ databases">
        <title>Modified the classification status of verrucomicrobia.</title>
        <authorList>
            <person name="Feng X."/>
        </authorList>
    </citation>
    <scope>NUCLEOTIDE SEQUENCE</scope>
    <source>
        <strain evidence="5">KCTC 13126</strain>
    </source>
</reference>